<dbReference type="Pfam" id="PF18052">
    <property type="entry name" value="Rx_N"/>
    <property type="match status" value="1"/>
</dbReference>
<evidence type="ECO:0000256" key="14">
    <source>
        <dbReference type="PROSITE-ProRule" id="PRU10141"/>
    </source>
</evidence>
<dbReference type="FunFam" id="3.30.200.20:FF:000465">
    <property type="entry name" value="Cysteine-rich receptor-like protein kinase 6"/>
    <property type="match status" value="1"/>
</dbReference>
<keyword evidence="6" id="KW-0677">Repeat</keyword>
<protein>
    <submittedName>
        <fullName evidence="18">Cysteine-rich receptor-like protein kinase 41</fullName>
    </submittedName>
</protein>
<dbReference type="GO" id="GO:0051707">
    <property type="term" value="P:response to other organism"/>
    <property type="evidence" value="ECO:0007669"/>
    <property type="project" value="UniProtKB-ARBA"/>
</dbReference>
<evidence type="ECO:0000256" key="10">
    <source>
        <dbReference type="ARBA" id="ARBA00022840"/>
    </source>
</evidence>
<comment type="similarity">
    <text evidence="2">Belongs to the disease resistance NB-LRR family.</text>
</comment>
<evidence type="ECO:0000256" key="1">
    <source>
        <dbReference type="ARBA" id="ARBA00004162"/>
    </source>
</evidence>
<dbReference type="InterPro" id="IPR017441">
    <property type="entry name" value="Protein_kinase_ATP_BS"/>
</dbReference>
<reference evidence="18" key="1">
    <citation type="journal article" date="2018" name="Nat. Genet.">
        <title>Extensive intraspecific gene order and gene structural variations between Mo17 and other maize genomes.</title>
        <authorList>
            <person name="Sun S."/>
            <person name="Zhou Y."/>
            <person name="Chen J."/>
            <person name="Shi J."/>
            <person name="Zhao H."/>
            <person name="Zhao H."/>
            <person name="Song W."/>
            <person name="Zhang M."/>
            <person name="Cui Y."/>
            <person name="Dong X."/>
            <person name="Liu H."/>
            <person name="Ma X."/>
            <person name="Jiao Y."/>
            <person name="Wang B."/>
            <person name="Wei X."/>
            <person name="Stein J.C."/>
            <person name="Glaubitz J.C."/>
            <person name="Lu F."/>
            <person name="Yu G."/>
            <person name="Liang C."/>
            <person name="Fengler K."/>
            <person name="Li B."/>
            <person name="Rafalski A."/>
            <person name="Schnable P.S."/>
            <person name="Ware D.H."/>
            <person name="Buckler E.S."/>
            <person name="Lai J."/>
        </authorList>
    </citation>
    <scope>NUCLEOTIDE SEQUENCE [LARGE SCALE GENOMIC DNA]</scope>
    <source>
        <tissue evidence="18">Seedling</tissue>
    </source>
</reference>
<evidence type="ECO:0000256" key="11">
    <source>
        <dbReference type="ARBA" id="ARBA00022989"/>
    </source>
</evidence>
<feature type="domain" description="Protein kinase" evidence="17">
    <location>
        <begin position="36"/>
        <end position="329"/>
    </location>
</feature>
<dbReference type="Gene3D" id="3.40.50.300">
    <property type="entry name" value="P-loop containing nucleotide triphosphate hydrolases"/>
    <property type="match status" value="2"/>
</dbReference>
<keyword evidence="11" id="KW-1133">Transmembrane helix</keyword>
<dbReference type="SMART" id="SM00220">
    <property type="entry name" value="S_TKc"/>
    <property type="match status" value="1"/>
</dbReference>
<sequence length="1594" mass="180336">MAVLPPSRRINNLALASTVLPKRVPLHLLQKITNDFSKDRELGSGAYGKVYKGVHKNGETMAVKLLHSMAGLDNKLFEEEFHNIARLQHKNIVRLVGFCHETQRQFIPHDGKMIFADSKYMALCFEYMHNGSLDKFIIDENSVHDWSTRFAIIKGICEGLKYLHEELNPPIYHLDLKPANILLDDNMMPKLADFGLSKIFEQERTRITQSCVGTHGYLPPEYIDRNLISNKLDIFSLGVIIIKIISGPTGYTQCAEMPSKQFVELVHEKWRNKLQTTMDAAALETYCEQVVRCIEMALSCVETDRHKRPSIGAIIDELNKMETNTDQVLSVDICSTPAQAQPSLLPAASHSTEETSNTKGVRRPRLREHIQNTMRDLVIGITKSVVEAVISKAQSVTEEENMLLISMQHDLIFIAGEFQMIYSFLSIADEERMKNMVVRTWVMQTRGLAYDLEDYMDVFSCLDNTELWWYRLFPPCLSPLGFSYMSAASLAVELKQLKARVEDVSQRNTRYNLISDAGSKPGLMTQQLALPSAVAYKNDTRRKHILGDLTQLITNMDDADLQLISVWGAGGGTGTTSIIRKCYSDPEIIQNFICRAWVNLSHPFNPHEFVRSLMAHFYANSCQERQGGIIGVDVLTSMDATATQGDLLSEFVQLVDKNRYLVVLEDLPTMAEWDSIRTFLPDRKNGSWIIVSSQKYEIASLCVGHPYQILDLKQFSPAEHSICAFLREEVTLKEKKGGNRKGKLHAGDESEVNNDSTSTNSKVISTKYDLSYNHTMVANSKRKAARDWMQNSSLVGRRLQMYQLRRCIAQAQMNHSHVISVWGIAGVGKSAIVRSFYCDRVLENQQFQEYGWVDLSHSQPFNLKDFSQNLLTNFQSDSLQANETTPSRGILGTVRKCCEFLSTRQCLVVIDGLQSKEEWDLIKSALVSRYSKSNTIMIVITTEASIAAYCADKDNLVFNVKTLEADAAFDLFENEISKKAPLLPASLCYQGNSAMQELISRCGGLPLLIVAIAGVLATKIVSWMDTATSINMRFMMDTATSINLRFMFELEINPDLQDLFSWVHSCFRTCPDFIKPCILYLSFFPRDHNIRRRRLVRRWIAEGYCRDSNDKSAEDNGEFFFSKLLGMSIIQPESSATTSFSDGRMVLCRVNGFFRECILSRSGEMEDLVIELADRCTLTTQRSGRHLVISESWDRDRILFGSIDFSRLRSMTVFGKWESFFISKSMKLVRVLDLEDALGLTDENVDQMVKLLPCLKFLSLRGCKKISHLPSSLGDLRLLQTLDVMNTSIVTLPASITKLKKLQYIRGGTTGIASEDPLAPHTSVSWLSKFRRRRCPLGGVEVPIGMGELTGLHTLGVVNIGASAVEAIMRELKKLTQLRKLGVFGVNRNNSRAFVFAMSGHVHLESLSVWLDKENRCYLEDIFLPSKNLQSLKLYGLVDRLPVLWINQLSKLTKLNLEVTRLMQDDISFLGKLPTLSILRLCVNLPEDGLLRFCVFINGFEQRSYQKLKVLELACRSSFHVTFGSETMKNLDLLKIDCCSGWLDQLSGLLHLSELKEVWLKGSYEDTLKHGLEDQLAAHPNNPVLKLEEEAPRQ</sequence>
<organism evidence="18">
    <name type="scientific">Zea mays</name>
    <name type="common">Maize</name>
    <dbReference type="NCBI Taxonomy" id="4577"/>
    <lineage>
        <taxon>Eukaryota</taxon>
        <taxon>Viridiplantae</taxon>
        <taxon>Streptophyta</taxon>
        <taxon>Embryophyta</taxon>
        <taxon>Tracheophyta</taxon>
        <taxon>Spermatophyta</taxon>
        <taxon>Magnoliopsida</taxon>
        <taxon>Liliopsida</taxon>
        <taxon>Poales</taxon>
        <taxon>Poaceae</taxon>
        <taxon>PACMAD clade</taxon>
        <taxon>Panicoideae</taxon>
        <taxon>Andropogonodae</taxon>
        <taxon>Andropogoneae</taxon>
        <taxon>Tripsacinae</taxon>
        <taxon>Zea</taxon>
    </lineage>
</organism>
<dbReference type="InterPro" id="IPR000719">
    <property type="entry name" value="Prot_kinase_dom"/>
</dbReference>
<dbReference type="Gene3D" id="3.80.10.10">
    <property type="entry name" value="Ribonuclease Inhibitor"/>
    <property type="match status" value="1"/>
</dbReference>
<evidence type="ECO:0000256" key="16">
    <source>
        <dbReference type="SAM" id="MobiDB-lite"/>
    </source>
</evidence>
<comment type="caution">
    <text evidence="18">The sequence shown here is derived from an EMBL/GenBank/DDBJ whole genome shotgun (WGS) entry which is preliminary data.</text>
</comment>
<dbReference type="SUPFAM" id="SSF52540">
    <property type="entry name" value="P-loop containing nucleoside triphosphate hydrolases"/>
    <property type="match status" value="2"/>
</dbReference>
<dbReference type="PANTHER" id="PTHR45707:SF76">
    <property type="entry name" value="PROTEIN KINASE DOMAIN-CONTAINING PROTEIN"/>
    <property type="match status" value="1"/>
</dbReference>
<evidence type="ECO:0000256" key="15">
    <source>
        <dbReference type="SAM" id="Coils"/>
    </source>
</evidence>
<dbReference type="PROSITE" id="PS00107">
    <property type="entry name" value="PROTEIN_KINASE_ATP"/>
    <property type="match status" value="1"/>
</dbReference>
<dbReference type="ExpressionAtlas" id="A0A317Y9C3">
    <property type="expression patterns" value="baseline and differential"/>
</dbReference>
<dbReference type="Gene3D" id="1.20.5.4130">
    <property type="match status" value="1"/>
</dbReference>
<feature type="coiled-coil region" evidence="15">
    <location>
        <begin position="487"/>
        <end position="514"/>
    </location>
</feature>
<dbReference type="PROSITE" id="PS50011">
    <property type="entry name" value="PROTEIN_KINASE_DOM"/>
    <property type="match status" value="1"/>
</dbReference>
<keyword evidence="9" id="KW-0611">Plant defense</keyword>
<keyword evidence="10 14" id="KW-0067">ATP-binding</keyword>
<keyword evidence="12 15" id="KW-0175">Coiled coil</keyword>
<dbReference type="Gene3D" id="1.10.510.10">
    <property type="entry name" value="Transferase(Phosphotransferase) domain 1"/>
    <property type="match status" value="1"/>
</dbReference>
<evidence type="ECO:0000256" key="5">
    <source>
        <dbReference type="ARBA" id="ARBA00022692"/>
    </source>
</evidence>
<evidence type="ECO:0000256" key="9">
    <source>
        <dbReference type="ARBA" id="ARBA00022821"/>
    </source>
</evidence>
<dbReference type="SUPFAM" id="SSF56112">
    <property type="entry name" value="Protein kinase-like (PK-like)"/>
    <property type="match status" value="1"/>
</dbReference>
<evidence type="ECO:0000256" key="7">
    <source>
        <dbReference type="ARBA" id="ARBA00022741"/>
    </source>
</evidence>
<dbReference type="GO" id="GO:0004672">
    <property type="term" value="F:protein kinase activity"/>
    <property type="evidence" value="ECO:0007669"/>
    <property type="project" value="InterPro"/>
</dbReference>
<dbReference type="InterPro" id="IPR008271">
    <property type="entry name" value="Ser/Thr_kinase_AS"/>
</dbReference>
<keyword evidence="18" id="KW-0675">Receptor</keyword>
<comment type="subcellular location">
    <subcellularLocation>
        <location evidence="1">Cell membrane</location>
        <topology evidence="1">Single-pass membrane protein</topology>
    </subcellularLocation>
</comment>
<evidence type="ECO:0000256" key="2">
    <source>
        <dbReference type="ARBA" id="ARBA00008894"/>
    </source>
</evidence>
<proteinExistence type="inferred from homology"/>
<keyword evidence="8 18" id="KW-0418">Kinase</keyword>
<dbReference type="Pfam" id="PF00069">
    <property type="entry name" value="Pkinase"/>
    <property type="match status" value="1"/>
</dbReference>
<dbReference type="EMBL" id="NCVQ01000001">
    <property type="protein sequence ID" value="PWZ55219.1"/>
    <property type="molecule type" value="Genomic_DNA"/>
</dbReference>
<dbReference type="GO" id="GO:0005524">
    <property type="term" value="F:ATP binding"/>
    <property type="evidence" value="ECO:0007669"/>
    <property type="project" value="UniProtKB-UniRule"/>
</dbReference>
<keyword evidence="3" id="KW-0433">Leucine-rich repeat</keyword>
<evidence type="ECO:0000259" key="17">
    <source>
        <dbReference type="PROSITE" id="PS50011"/>
    </source>
</evidence>
<dbReference type="PRINTS" id="PR00364">
    <property type="entry name" value="DISEASERSIST"/>
</dbReference>
<evidence type="ECO:0000313" key="18">
    <source>
        <dbReference type="EMBL" id="PWZ55219.1"/>
    </source>
</evidence>
<dbReference type="InterPro" id="IPR058922">
    <property type="entry name" value="WHD_DRP"/>
</dbReference>
<keyword evidence="4" id="KW-0808">Transferase</keyword>
<dbReference type="InterPro" id="IPR027417">
    <property type="entry name" value="P-loop_NTPase"/>
</dbReference>
<dbReference type="GO" id="GO:0006952">
    <property type="term" value="P:defense response"/>
    <property type="evidence" value="ECO:0007669"/>
    <property type="project" value="UniProtKB-KW"/>
</dbReference>
<dbReference type="InterPro" id="IPR055414">
    <property type="entry name" value="LRR_R13L4/SHOC2-like"/>
</dbReference>
<feature type="region of interest" description="Disordered" evidence="16">
    <location>
        <begin position="736"/>
        <end position="759"/>
    </location>
</feature>
<name>A0A317Y9C3_MAIZE</name>
<gene>
    <name evidence="18" type="primary">CRK41</name>
    <name evidence="18" type="ORF">Zm00014a_016569</name>
</gene>
<dbReference type="PANTHER" id="PTHR45707">
    <property type="entry name" value="C2 CALCIUM/LIPID-BINDING PLANT PHOSPHORIBOSYLTRANSFERASE FAMILY PROTEIN"/>
    <property type="match status" value="1"/>
</dbReference>
<dbReference type="Pfam" id="PF23598">
    <property type="entry name" value="LRR_14"/>
    <property type="match status" value="1"/>
</dbReference>
<accession>A0A317Y9C3</accession>
<dbReference type="PROSITE" id="PS00108">
    <property type="entry name" value="PROTEIN_KINASE_ST"/>
    <property type="match status" value="1"/>
</dbReference>
<feature type="binding site" evidence="14">
    <location>
        <position position="64"/>
    </location>
    <ligand>
        <name>ATP</name>
        <dbReference type="ChEBI" id="CHEBI:30616"/>
    </ligand>
</feature>
<evidence type="ECO:0000256" key="8">
    <source>
        <dbReference type="ARBA" id="ARBA00022777"/>
    </source>
</evidence>
<dbReference type="InterPro" id="IPR002182">
    <property type="entry name" value="NB-ARC"/>
</dbReference>
<keyword evidence="5" id="KW-0812">Transmembrane</keyword>
<keyword evidence="7 14" id="KW-0547">Nucleotide-binding</keyword>
<evidence type="ECO:0000256" key="12">
    <source>
        <dbReference type="ARBA" id="ARBA00023054"/>
    </source>
</evidence>
<dbReference type="Gene3D" id="3.30.200.20">
    <property type="entry name" value="Phosphorylase Kinase, domain 1"/>
    <property type="match status" value="1"/>
</dbReference>
<evidence type="ECO:0000256" key="3">
    <source>
        <dbReference type="ARBA" id="ARBA00022614"/>
    </source>
</evidence>
<dbReference type="SUPFAM" id="SSF52047">
    <property type="entry name" value="RNI-like"/>
    <property type="match status" value="1"/>
</dbReference>
<dbReference type="FunFam" id="1.10.510.10:FF:000625">
    <property type="entry name" value="Cysteine-rich receptor-like protein kinase 6"/>
    <property type="match status" value="1"/>
</dbReference>
<dbReference type="GO" id="GO:0005886">
    <property type="term" value="C:plasma membrane"/>
    <property type="evidence" value="ECO:0007669"/>
    <property type="project" value="UniProtKB-SubCell"/>
</dbReference>
<dbReference type="InterPro" id="IPR011009">
    <property type="entry name" value="Kinase-like_dom_sf"/>
</dbReference>
<dbReference type="InterPro" id="IPR032675">
    <property type="entry name" value="LRR_dom_sf"/>
</dbReference>
<dbReference type="Proteomes" id="UP000251960">
    <property type="component" value="Chromosome 1"/>
</dbReference>
<evidence type="ECO:0000256" key="13">
    <source>
        <dbReference type="ARBA" id="ARBA00023136"/>
    </source>
</evidence>
<keyword evidence="13" id="KW-0472">Membrane</keyword>
<evidence type="ECO:0000256" key="6">
    <source>
        <dbReference type="ARBA" id="ARBA00022737"/>
    </source>
</evidence>
<dbReference type="Pfam" id="PF23559">
    <property type="entry name" value="WHD_DRP"/>
    <property type="match status" value="1"/>
</dbReference>
<evidence type="ECO:0000256" key="4">
    <source>
        <dbReference type="ARBA" id="ARBA00022679"/>
    </source>
</evidence>
<dbReference type="Pfam" id="PF00931">
    <property type="entry name" value="NB-ARC"/>
    <property type="match status" value="2"/>
</dbReference>
<dbReference type="InterPro" id="IPR041118">
    <property type="entry name" value="Rx_N"/>
</dbReference>
<dbReference type="GO" id="GO:0043531">
    <property type="term" value="F:ADP binding"/>
    <property type="evidence" value="ECO:0007669"/>
    <property type="project" value="InterPro"/>
</dbReference>